<feature type="compositionally biased region" description="Polar residues" evidence="1">
    <location>
        <begin position="94"/>
        <end position="103"/>
    </location>
</feature>
<proteinExistence type="predicted"/>
<feature type="region of interest" description="Disordered" evidence="1">
    <location>
        <begin position="33"/>
        <end position="103"/>
    </location>
</feature>
<reference evidence="2 3" key="1">
    <citation type="journal article" date="2019" name="Nat. Ecol. Evol.">
        <title>Megaphylogeny resolves global patterns of mushroom evolution.</title>
        <authorList>
            <person name="Varga T."/>
            <person name="Krizsan K."/>
            <person name="Foldi C."/>
            <person name="Dima B."/>
            <person name="Sanchez-Garcia M."/>
            <person name="Sanchez-Ramirez S."/>
            <person name="Szollosi G.J."/>
            <person name="Szarkandi J.G."/>
            <person name="Papp V."/>
            <person name="Albert L."/>
            <person name="Andreopoulos W."/>
            <person name="Angelini C."/>
            <person name="Antonin V."/>
            <person name="Barry K.W."/>
            <person name="Bougher N.L."/>
            <person name="Buchanan P."/>
            <person name="Buyck B."/>
            <person name="Bense V."/>
            <person name="Catcheside P."/>
            <person name="Chovatia M."/>
            <person name="Cooper J."/>
            <person name="Damon W."/>
            <person name="Desjardin D."/>
            <person name="Finy P."/>
            <person name="Geml J."/>
            <person name="Haridas S."/>
            <person name="Hughes K."/>
            <person name="Justo A."/>
            <person name="Karasinski D."/>
            <person name="Kautmanova I."/>
            <person name="Kiss B."/>
            <person name="Kocsube S."/>
            <person name="Kotiranta H."/>
            <person name="LaButti K.M."/>
            <person name="Lechner B.E."/>
            <person name="Liimatainen K."/>
            <person name="Lipzen A."/>
            <person name="Lukacs Z."/>
            <person name="Mihaltcheva S."/>
            <person name="Morgado L.N."/>
            <person name="Niskanen T."/>
            <person name="Noordeloos M.E."/>
            <person name="Ohm R.A."/>
            <person name="Ortiz-Santana B."/>
            <person name="Ovrebo C."/>
            <person name="Racz N."/>
            <person name="Riley R."/>
            <person name="Savchenko A."/>
            <person name="Shiryaev A."/>
            <person name="Soop K."/>
            <person name="Spirin V."/>
            <person name="Szebenyi C."/>
            <person name="Tomsovsky M."/>
            <person name="Tulloss R.E."/>
            <person name="Uehling J."/>
            <person name="Grigoriev I.V."/>
            <person name="Vagvolgyi C."/>
            <person name="Papp T."/>
            <person name="Martin F.M."/>
            <person name="Miettinen O."/>
            <person name="Hibbett D.S."/>
            <person name="Nagy L.G."/>
        </authorList>
    </citation>
    <scope>NUCLEOTIDE SEQUENCE [LARGE SCALE GENOMIC DNA]</scope>
    <source>
        <strain evidence="2 3">FP101781</strain>
    </source>
</reference>
<name>A0A4Y7SXS6_COPMI</name>
<dbReference type="Proteomes" id="UP000298030">
    <property type="component" value="Unassembled WGS sequence"/>
</dbReference>
<keyword evidence="3" id="KW-1185">Reference proteome</keyword>
<comment type="caution">
    <text evidence="2">The sequence shown here is derived from an EMBL/GenBank/DDBJ whole genome shotgun (WGS) entry which is preliminary data.</text>
</comment>
<evidence type="ECO:0000313" key="2">
    <source>
        <dbReference type="EMBL" id="TEB26676.1"/>
    </source>
</evidence>
<protein>
    <submittedName>
        <fullName evidence="2">Uncharacterized protein</fullName>
    </submittedName>
</protein>
<evidence type="ECO:0000313" key="3">
    <source>
        <dbReference type="Proteomes" id="UP000298030"/>
    </source>
</evidence>
<feature type="compositionally biased region" description="Low complexity" evidence="1">
    <location>
        <begin position="41"/>
        <end position="57"/>
    </location>
</feature>
<accession>A0A4Y7SXS6</accession>
<gene>
    <name evidence="2" type="ORF">FA13DRAFT_1737109</name>
</gene>
<sequence length="103" mass="11326">MAPQAIMLRVLLRQDTHTRSRTAEEEILEFADAQPPPGVILSSRSVDSLSLSPSLASTKDEGDSVSRRTIPQEGRKEYDEDSESGVQLEEGNVTKVQRAQLST</sequence>
<evidence type="ECO:0000256" key="1">
    <source>
        <dbReference type="SAM" id="MobiDB-lite"/>
    </source>
</evidence>
<dbReference type="AlphaFoldDB" id="A0A4Y7SXS6"/>
<organism evidence="2 3">
    <name type="scientific">Coprinellus micaceus</name>
    <name type="common">Glistening ink-cap mushroom</name>
    <name type="synonym">Coprinus micaceus</name>
    <dbReference type="NCBI Taxonomy" id="71717"/>
    <lineage>
        <taxon>Eukaryota</taxon>
        <taxon>Fungi</taxon>
        <taxon>Dikarya</taxon>
        <taxon>Basidiomycota</taxon>
        <taxon>Agaricomycotina</taxon>
        <taxon>Agaricomycetes</taxon>
        <taxon>Agaricomycetidae</taxon>
        <taxon>Agaricales</taxon>
        <taxon>Agaricineae</taxon>
        <taxon>Psathyrellaceae</taxon>
        <taxon>Coprinellus</taxon>
    </lineage>
</organism>
<dbReference type="EMBL" id="QPFP01000046">
    <property type="protein sequence ID" value="TEB26676.1"/>
    <property type="molecule type" value="Genomic_DNA"/>
</dbReference>